<comment type="caution">
    <text evidence="1">The sequence shown here is derived from an EMBL/GenBank/DDBJ whole genome shotgun (WGS) entry which is preliminary data.</text>
</comment>
<dbReference type="Proteomes" id="UP000294547">
    <property type="component" value="Unassembled WGS sequence"/>
</dbReference>
<gene>
    <name evidence="1" type="ORF">EDD54_3679</name>
</gene>
<dbReference type="EMBL" id="SNXY01000010">
    <property type="protein sequence ID" value="TDP82412.1"/>
    <property type="molecule type" value="Genomic_DNA"/>
</dbReference>
<organism evidence="1 2">
    <name type="scientific">Oharaeibacter diazotrophicus</name>
    <dbReference type="NCBI Taxonomy" id="1920512"/>
    <lineage>
        <taxon>Bacteria</taxon>
        <taxon>Pseudomonadati</taxon>
        <taxon>Pseudomonadota</taxon>
        <taxon>Alphaproteobacteria</taxon>
        <taxon>Hyphomicrobiales</taxon>
        <taxon>Pleomorphomonadaceae</taxon>
        <taxon>Oharaeibacter</taxon>
    </lineage>
</organism>
<dbReference type="PANTHER" id="PTHR39624:SF2">
    <property type="entry name" value="OSMC-LIKE PROTEIN"/>
    <property type="match status" value="1"/>
</dbReference>
<evidence type="ECO:0000313" key="1">
    <source>
        <dbReference type="EMBL" id="TDP82412.1"/>
    </source>
</evidence>
<dbReference type="InterPro" id="IPR036102">
    <property type="entry name" value="OsmC/Ohrsf"/>
</dbReference>
<dbReference type="Gene3D" id="3.30.300.20">
    <property type="match status" value="1"/>
</dbReference>
<dbReference type="Pfam" id="PF02566">
    <property type="entry name" value="OsmC"/>
    <property type="match status" value="1"/>
</dbReference>
<accession>A0A4R6R8Y9</accession>
<dbReference type="InterPro" id="IPR015946">
    <property type="entry name" value="KH_dom-like_a/b"/>
</dbReference>
<dbReference type="InterPro" id="IPR003718">
    <property type="entry name" value="OsmC/Ohr_fam"/>
</dbReference>
<dbReference type="PANTHER" id="PTHR39624">
    <property type="entry name" value="PROTEIN INVOLVED IN RIMO-MEDIATED BETA-METHYLTHIOLATION OF RIBOSOMAL PROTEIN S12 YCAO"/>
    <property type="match status" value="1"/>
</dbReference>
<dbReference type="SUPFAM" id="SSF82784">
    <property type="entry name" value="OsmC-like"/>
    <property type="match status" value="1"/>
</dbReference>
<dbReference type="RefSeq" id="WP_126539393.1">
    <property type="nucleotide sequence ID" value="NZ_BSPM01000007.1"/>
</dbReference>
<sequence>MKDRLVTVAESGNGPYGQVVTAGRHVFGADEPEAVGGRDTGPDPFELVMAGLGACTAMTVRMYAERKGWAVRKVTVTLRHARRVGADGRDTDVFERVLDIDGDLDAAQRDRLVEIAAKCPVGLTLGRGSEVVTRLAGPAADAAV</sequence>
<dbReference type="OrthoDB" id="9789573at2"/>
<reference evidence="1 2" key="1">
    <citation type="submission" date="2019-03" db="EMBL/GenBank/DDBJ databases">
        <title>Genomic Encyclopedia of Type Strains, Phase IV (KMG-IV): sequencing the most valuable type-strain genomes for metagenomic binning, comparative biology and taxonomic classification.</title>
        <authorList>
            <person name="Goeker M."/>
        </authorList>
    </citation>
    <scope>NUCLEOTIDE SEQUENCE [LARGE SCALE GENOMIC DNA]</scope>
    <source>
        <strain evidence="1 2">DSM 102969</strain>
    </source>
</reference>
<protein>
    <submittedName>
        <fullName evidence="1">Putative OsmC-like protein</fullName>
    </submittedName>
</protein>
<name>A0A4R6R8Y9_9HYPH</name>
<proteinExistence type="predicted"/>
<keyword evidence="2" id="KW-1185">Reference proteome</keyword>
<dbReference type="AlphaFoldDB" id="A0A4R6R8Y9"/>
<evidence type="ECO:0000313" key="2">
    <source>
        <dbReference type="Proteomes" id="UP000294547"/>
    </source>
</evidence>